<gene>
    <name evidence="2" type="ORF">F4553_006727</name>
</gene>
<feature type="region of interest" description="Disordered" evidence="1">
    <location>
        <begin position="174"/>
        <end position="193"/>
    </location>
</feature>
<name>A0A841C2C8_9ACTN</name>
<proteinExistence type="predicted"/>
<organism evidence="2 3">
    <name type="scientific">Allocatelliglobosispora scoriae</name>
    <dbReference type="NCBI Taxonomy" id="643052"/>
    <lineage>
        <taxon>Bacteria</taxon>
        <taxon>Bacillati</taxon>
        <taxon>Actinomycetota</taxon>
        <taxon>Actinomycetes</taxon>
        <taxon>Micromonosporales</taxon>
        <taxon>Micromonosporaceae</taxon>
        <taxon>Allocatelliglobosispora</taxon>
    </lineage>
</organism>
<feature type="compositionally biased region" description="Pro residues" evidence="1">
    <location>
        <begin position="180"/>
        <end position="191"/>
    </location>
</feature>
<protein>
    <submittedName>
        <fullName evidence="2">Uncharacterized protein</fullName>
    </submittedName>
</protein>
<dbReference type="RefSeq" id="WP_184844257.1">
    <property type="nucleotide sequence ID" value="NZ_JACHMN010000003.1"/>
</dbReference>
<dbReference type="Proteomes" id="UP000587527">
    <property type="component" value="Unassembled WGS sequence"/>
</dbReference>
<comment type="caution">
    <text evidence="2">The sequence shown here is derived from an EMBL/GenBank/DDBJ whole genome shotgun (WGS) entry which is preliminary data.</text>
</comment>
<accession>A0A841C2C8</accession>
<keyword evidence="3" id="KW-1185">Reference proteome</keyword>
<sequence>MMEEELRIDGVRTSWIDIPARSDVAFLFDTGPGWEHVDIRGVTRLGMQAVIQALPPAFGVSSMILPDGVSFRFDGPNDRLGAVLGAICGEVSGRGRPRDLARAARTAPDPHPYSVGLNLTSAWASLVGRQLPGRAGNRWPEVDLRRLTDADVARHLADNFTTGRAGLALHAKPPADLRLPLPPGPGRPPATPSTGFYYRDTVIAPGLSLFAAAHSWEVTRLMLVLSDRVDAPLQAQGHYPARANSVSLSDDSALFGLCPVRFEPAPAIAAATAQFLWRQAHLLAEQGPTAEELPEFDDAGLAAYRTALHETATVVLPYGTETQFPGLPARTCWTNGVPIDAEELTPGRFQRRPQTARRLLVSPQSVSVANDGGVTHTTNLADLLIIVGKERLWLGDLAHHCVLEISEFAGQRKRLLSLVQPVRVRTVAG</sequence>
<reference evidence="2 3" key="1">
    <citation type="submission" date="2020-08" db="EMBL/GenBank/DDBJ databases">
        <title>Sequencing the genomes of 1000 actinobacteria strains.</title>
        <authorList>
            <person name="Klenk H.-P."/>
        </authorList>
    </citation>
    <scope>NUCLEOTIDE SEQUENCE [LARGE SCALE GENOMIC DNA]</scope>
    <source>
        <strain evidence="2 3">DSM 45362</strain>
    </source>
</reference>
<dbReference type="EMBL" id="JACHMN010000003">
    <property type="protein sequence ID" value="MBB5873293.1"/>
    <property type="molecule type" value="Genomic_DNA"/>
</dbReference>
<dbReference type="AlphaFoldDB" id="A0A841C2C8"/>
<evidence type="ECO:0000313" key="3">
    <source>
        <dbReference type="Proteomes" id="UP000587527"/>
    </source>
</evidence>
<evidence type="ECO:0000313" key="2">
    <source>
        <dbReference type="EMBL" id="MBB5873293.1"/>
    </source>
</evidence>
<evidence type="ECO:0000256" key="1">
    <source>
        <dbReference type="SAM" id="MobiDB-lite"/>
    </source>
</evidence>